<sequence length="544" mass="57990">MTTFEILLGLVAFCVLLAMVAQRLDLPVAIPLVLGGMGLALIPGLPAVELDPELALALFLPPLLQVSAYRTDWPAFRSNLRPILLLAFGAVLFTAAAVAIVAHLLVPGLPWWAAAALGAIVAPPDAVAASSVLKKFKLPKQIVTVLEGESLINDASSLVLYRFAVAAVAASSVSYASGLLQFFGMGIGGIAIGWLIGRLAMWVFSKIDDTMLDITTSILAGFAAYLGAEALHTSGVLGAVVCGLVLGRKQHAEFTARTRLELNAVWNFIEFLLASLIFMLIGLQMRGIVERLANESATTLAHLALLALAVSATLIASRFVWVFITGWLPGAFSRGGAAQPTAPLWTHHAVVSWAGMRGVVSLAAALALPSNFPARDVIVFLAFCSIFATLIVQGTTLGWLVRRLDVIEPEQVAAEPTEALARAEIADAALEAVKEHLEPDASPEHSAAASALVDEYEARAERAADEKEAESPENAEHFNAQRRLRLVAIEAAREKLSEHTDQVDADTHRSLAEELDLEEQQIRSAMTKSGELASASLQSTRKLQ</sequence>
<name>A0A7Z2VZ29_9BURK</name>
<keyword evidence="10" id="KW-0050">Antiport</keyword>
<dbReference type="PANTHER" id="PTHR10110:SF86">
    <property type="entry name" value="SODIUM_HYDROGEN EXCHANGER 7"/>
    <property type="match status" value="1"/>
</dbReference>
<evidence type="ECO:0000256" key="8">
    <source>
        <dbReference type="ARBA" id="ARBA00023136"/>
    </source>
</evidence>
<feature type="domain" description="Cation/H+ exchanger transmembrane" evidence="12">
    <location>
        <begin position="11"/>
        <end position="402"/>
    </location>
</feature>
<feature type="compositionally biased region" description="Basic and acidic residues" evidence="11">
    <location>
        <begin position="495"/>
        <end position="512"/>
    </location>
</feature>
<feature type="transmembrane region" description="Helical" evidence="10">
    <location>
        <begin position="303"/>
        <end position="324"/>
    </location>
</feature>
<evidence type="ECO:0000256" key="3">
    <source>
        <dbReference type="ARBA" id="ARBA00022475"/>
    </source>
</evidence>
<comment type="subcellular location">
    <subcellularLocation>
        <location evidence="10">Cell inner membrane</location>
        <topology evidence="10">Multi-pass membrane protein</topology>
    </subcellularLocation>
    <subcellularLocation>
        <location evidence="1">Cell membrane</location>
        <topology evidence="1">Multi-pass membrane protein</topology>
    </subcellularLocation>
</comment>
<keyword evidence="6 10" id="KW-0915">Sodium</keyword>
<evidence type="ECO:0000256" key="4">
    <source>
        <dbReference type="ARBA" id="ARBA00022692"/>
    </source>
</evidence>
<reference evidence="13 14" key="1">
    <citation type="submission" date="2020-04" db="EMBL/GenBank/DDBJ databases">
        <title>Genome sequencing of novel species.</title>
        <authorList>
            <person name="Heo J."/>
            <person name="Kim S.-J."/>
            <person name="Kim J.-S."/>
            <person name="Hong S.-B."/>
            <person name="Kwon S.-W."/>
        </authorList>
    </citation>
    <scope>NUCLEOTIDE SEQUENCE [LARGE SCALE GENOMIC DNA]</scope>
    <source>
        <strain evidence="13 14">GN2-R2</strain>
    </source>
</reference>
<dbReference type="InterPro" id="IPR006153">
    <property type="entry name" value="Cation/H_exchanger_TM"/>
</dbReference>
<keyword evidence="8 10" id="KW-0472">Membrane</keyword>
<evidence type="ECO:0000256" key="11">
    <source>
        <dbReference type="SAM" id="MobiDB-lite"/>
    </source>
</evidence>
<dbReference type="KEGG" id="mfy:HH212_19435"/>
<keyword evidence="9 10" id="KW-0739">Sodium transport</keyword>
<dbReference type="RefSeq" id="WP_170204013.1">
    <property type="nucleotide sequence ID" value="NZ_CP051685.1"/>
</dbReference>
<feature type="compositionally biased region" description="Polar residues" evidence="11">
    <location>
        <begin position="535"/>
        <end position="544"/>
    </location>
</feature>
<keyword evidence="7 10" id="KW-0406">Ion transport</keyword>
<evidence type="ECO:0000256" key="1">
    <source>
        <dbReference type="ARBA" id="ARBA00004651"/>
    </source>
</evidence>
<dbReference type="PANTHER" id="PTHR10110">
    <property type="entry name" value="SODIUM/HYDROGEN EXCHANGER"/>
    <property type="match status" value="1"/>
</dbReference>
<feature type="transmembrane region" description="Helical" evidence="10">
    <location>
        <begin position="264"/>
        <end position="283"/>
    </location>
</feature>
<comment type="similarity">
    <text evidence="10">Belongs to the monovalent cation:proton antiporter 1 (CPA1) transporter (TC 2.A.36) family.</text>
</comment>
<evidence type="ECO:0000256" key="2">
    <source>
        <dbReference type="ARBA" id="ARBA00022448"/>
    </source>
</evidence>
<feature type="transmembrane region" description="Helical" evidence="10">
    <location>
        <begin position="111"/>
        <end position="133"/>
    </location>
</feature>
<feature type="region of interest" description="Disordered" evidence="11">
    <location>
        <begin position="495"/>
        <end position="544"/>
    </location>
</feature>
<keyword evidence="10" id="KW-0997">Cell inner membrane</keyword>
<feature type="transmembrane region" description="Helical" evidence="10">
    <location>
        <begin position="28"/>
        <end position="48"/>
    </location>
</feature>
<keyword evidence="14" id="KW-1185">Reference proteome</keyword>
<comment type="caution">
    <text evidence="10">Lacks conserved residue(s) required for the propagation of feature annotation.</text>
</comment>
<keyword evidence="3" id="KW-1003">Cell membrane</keyword>
<dbReference type="GO" id="GO:0051453">
    <property type="term" value="P:regulation of intracellular pH"/>
    <property type="evidence" value="ECO:0007669"/>
    <property type="project" value="TreeGrafter"/>
</dbReference>
<evidence type="ECO:0000256" key="7">
    <source>
        <dbReference type="ARBA" id="ARBA00023065"/>
    </source>
</evidence>
<dbReference type="InterPro" id="IPR004705">
    <property type="entry name" value="Cation/H_exchanger_CPA1_bac"/>
</dbReference>
<dbReference type="EMBL" id="CP051685">
    <property type="protein sequence ID" value="QJE01926.1"/>
    <property type="molecule type" value="Genomic_DNA"/>
</dbReference>
<evidence type="ECO:0000313" key="14">
    <source>
        <dbReference type="Proteomes" id="UP000502415"/>
    </source>
</evidence>
<dbReference type="Pfam" id="PF00999">
    <property type="entry name" value="Na_H_Exchanger"/>
    <property type="match status" value="1"/>
</dbReference>
<keyword evidence="2 10" id="KW-0813">Transport</keyword>
<keyword evidence="5 10" id="KW-1133">Transmembrane helix</keyword>
<dbReference type="GO" id="GO:0015386">
    <property type="term" value="F:potassium:proton antiporter activity"/>
    <property type="evidence" value="ECO:0007669"/>
    <property type="project" value="TreeGrafter"/>
</dbReference>
<feature type="transmembrane region" description="Helical" evidence="10">
    <location>
        <begin position="83"/>
        <end position="105"/>
    </location>
</feature>
<evidence type="ECO:0000256" key="9">
    <source>
        <dbReference type="ARBA" id="ARBA00023201"/>
    </source>
</evidence>
<keyword evidence="4 10" id="KW-0812">Transmembrane</keyword>
<dbReference type="GO" id="GO:0015385">
    <property type="term" value="F:sodium:proton antiporter activity"/>
    <property type="evidence" value="ECO:0007669"/>
    <property type="project" value="InterPro"/>
</dbReference>
<evidence type="ECO:0000256" key="5">
    <source>
        <dbReference type="ARBA" id="ARBA00022989"/>
    </source>
</evidence>
<gene>
    <name evidence="13" type="ORF">HH212_19435</name>
</gene>
<dbReference type="NCBIfam" id="TIGR00831">
    <property type="entry name" value="a_cpa1"/>
    <property type="match status" value="1"/>
</dbReference>
<dbReference type="Gene3D" id="6.10.140.1330">
    <property type="match status" value="1"/>
</dbReference>
<proteinExistence type="inferred from homology"/>
<evidence type="ECO:0000259" key="12">
    <source>
        <dbReference type="Pfam" id="PF00999"/>
    </source>
</evidence>
<dbReference type="Proteomes" id="UP000502415">
    <property type="component" value="Chromosome"/>
</dbReference>
<accession>A0A7Z2VZ29</accession>
<protein>
    <submittedName>
        <fullName evidence="13">Na+/H+ antiporter</fullName>
    </submittedName>
</protein>
<evidence type="ECO:0000256" key="10">
    <source>
        <dbReference type="RuleBase" id="RU366002"/>
    </source>
</evidence>
<organism evidence="13 14">
    <name type="scientific">Massilia forsythiae</name>
    <dbReference type="NCBI Taxonomy" id="2728020"/>
    <lineage>
        <taxon>Bacteria</taxon>
        <taxon>Pseudomonadati</taxon>
        <taxon>Pseudomonadota</taxon>
        <taxon>Betaproteobacteria</taxon>
        <taxon>Burkholderiales</taxon>
        <taxon>Oxalobacteraceae</taxon>
        <taxon>Telluria group</taxon>
        <taxon>Massilia</taxon>
    </lineage>
</organism>
<dbReference type="GO" id="GO:0005886">
    <property type="term" value="C:plasma membrane"/>
    <property type="evidence" value="ECO:0007669"/>
    <property type="project" value="UniProtKB-SubCell"/>
</dbReference>
<dbReference type="InterPro" id="IPR018422">
    <property type="entry name" value="Cation/H_exchanger_CPA1"/>
</dbReference>
<feature type="transmembrane region" description="Helical" evidence="10">
    <location>
        <begin position="182"/>
        <end position="204"/>
    </location>
</feature>
<comment type="function">
    <text evidence="10">Na(+)/H(+) antiporter that extrudes sodium in exchange for external protons.</text>
</comment>
<feature type="transmembrane region" description="Helical" evidence="10">
    <location>
        <begin position="6"/>
        <end position="21"/>
    </location>
</feature>
<feature type="transmembrane region" description="Helical" evidence="10">
    <location>
        <begin position="378"/>
        <end position="401"/>
    </location>
</feature>
<evidence type="ECO:0000256" key="6">
    <source>
        <dbReference type="ARBA" id="ARBA00023053"/>
    </source>
</evidence>
<dbReference type="GO" id="GO:0098719">
    <property type="term" value="P:sodium ion import across plasma membrane"/>
    <property type="evidence" value="ECO:0007669"/>
    <property type="project" value="TreeGrafter"/>
</dbReference>
<feature type="transmembrane region" description="Helical" evidence="10">
    <location>
        <begin position="54"/>
        <end position="71"/>
    </location>
</feature>
<evidence type="ECO:0000313" key="13">
    <source>
        <dbReference type="EMBL" id="QJE01926.1"/>
    </source>
</evidence>
<dbReference type="AlphaFoldDB" id="A0A7Z2VZ29"/>